<name>A0A916UED7_9HYPH</name>
<evidence type="ECO:0000313" key="2">
    <source>
        <dbReference type="Proteomes" id="UP000637002"/>
    </source>
</evidence>
<dbReference type="Gene3D" id="1.10.10.60">
    <property type="entry name" value="Homeodomain-like"/>
    <property type="match status" value="1"/>
</dbReference>
<proteinExistence type="predicted"/>
<accession>A0A916UED7</accession>
<keyword evidence="2" id="KW-1185">Reference proteome</keyword>
<dbReference type="RefSeq" id="WP_188610107.1">
    <property type="nucleotide sequence ID" value="NZ_BMGG01000005.1"/>
</dbReference>
<dbReference type="Proteomes" id="UP000637002">
    <property type="component" value="Unassembled WGS sequence"/>
</dbReference>
<reference evidence="1" key="1">
    <citation type="journal article" date="2014" name="Int. J. Syst. Evol. Microbiol.">
        <title>Complete genome sequence of Corynebacterium casei LMG S-19264T (=DSM 44701T), isolated from a smear-ripened cheese.</title>
        <authorList>
            <consortium name="US DOE Joint Genome Institute (JGI-PGF)"/>
            <person name="Walter F."/>
            <person name="Albersmeier A."/>
            <person name="Kalinowski J."/>
            <person name="Ruckert C."/>
        </authorList>
    </citation>
    <scope>NUCLEOTIDE SEQUENCE</scope>
    <source>
        <strain evidence="1">CGMCC 1.12919</strain>
    </source>
</reference>
<organism evidence="1 2">
    <name type="scientific">Chelatococcus reniformis</name>
    <dbReference type="NCBI Taxonomy" id="1494448"/>
    <lineage>
        <taxon>Bacteria</taxon>
        <taxon>Pseudomonadati</taxon>
        <taxon>Pseudomonadota</taxon>
        <taxon>Alphaproteobacteria</taxon>
        <taxon>Hyphomicrobiales</taxon>
        <taxon>Chelatococcaceae</taxon>
        <taxon>Chelatococcus</taxon>
    </lineage>
</organism>
<sequence length="116" mass="12543">MAIALTDNVRASIIADYQAGEKVAYVAAKHGISRMTVVKTARRAGCEARTSARWTDADRERVLDLWADSNSCKTIARVTGIPRGTAEWIVGKAAILGDARAMPRPRPVRANRAALP</sequence>
<dbReference type="AlphaFoldDB" id="A0A916UED7"/>
<gene>
    <name evidence="1" type="ORF">GCM10010994_31340</name>
</gene>
<comment type="caution">
    <text evidence="1">The sequence shown here is derived from an EMBL/GenBank/DDBJ whole genome shotgun (WGS) entry which is preliminary data.</text>
</comment>
<protein>
    <submittedName>
        <fullName evidence="1">Uncharacterized protein</fullName>
    </submittedName>
</protein>
<evidence type="ECO:0000313" key="1">
    <source>
        <dbReference type="EMBL" id="GGC70531.1"/>
    </source>
</evidence>
<reference evidence="1" key="2">
    <citation type="submission" date="2020-09" db="EMBL/GenBank/DDBJ databases">
        <authorList>
            <person name="Sun Q."/>
            <person name="Zhou Y."/>
        </authorList>
    </citation>
    <scope>NUCLEOTIDE SEQUENCE</scope>
    <source>
        <strain evidence="1">CGMCC 1.12919</strain>
    </source>
</reference>
<dbReference type="EMBL" id="BMGG01000005">
    <property type="protein sequence ID" value="GGC70531.1"/>
    <property type="molecule type" value="Genomic_DNA"/>
</dbReference>